<protein>
    <recommendedName>
        <fullName evidence="4">RING-type E3 ubiquitin transferase</fullName>
        <ecNumber evidence="4">2.3.2.27</ecNumber>
    </recommendedName>
</protein>
<dbReference type="Gene3D" id="3.30.40.10">
    <property type="entry name" value="Zinc/RING finger domain, C3HC4 (zinc finger)"/>
    <property type="match status" value="2"/>
</dbReference>
<keyword evidence="7 11" id="KW-0863">Zinc-finger</keyword>
<dbReference type="PANTHER" id="PTHR46632:SF16">
    <property type="entry name" value="E3 UBIQUITIN-PROTEIN LIGASE SINA-LIKE 10"/>
    <property type="match status" value="1"/>
</dbReference>
<evidence type="ECO:0000256" key="5">
    <source>
        <dbReference type="ARBA" id="ARBA00022679"/>
    </source>
</evidence>
<evidence type="ECO:0000256" key="1">
    <source>
        <dbReference type="ARBA" id="ARBA00000900"/>
    </source>
</evidence>
<keyword evidence="6" id="KW-0479">Metal-binding</keyword>
<evidence type="ECO:0000256" key="7">
    <source>
        <dbReference type="ARBA" id="ARBA00022771"/>
    </source>
</evidence>
<keyword evidence="9" id="KW-0862">Zinc</keyword>
<dbReference type="Pfam" id="PF21362">
    <property type="entry name" value="Sina_RING"/>
    <property type="match status" value="1"/>
</dbReference>
<dbReference type="InterPro" id="IPR013083">
    <property type="entry name" value="Znf_RING/FYVE/PHD"/>
</dbReference>
<dbReference type="InterPro" id="IPR013010">
    <property type="entry name" value="Znf_SIAH"/>
</dbReference>
<keyword evidence="15" id="KW-1185">Reference proteome</keyword>
<dbReference type="AlphaFoldDB" id="A0ABC8VKC8"/>
<organism evidence="14 15">
    <name type="scientific">Urochloa decumbens</name>
    <dbReference type="NCBI Taxonomy" id="240449"/>
    <lineage>
        <taxon>Eukaryota</taxon>
        <taxon>Viridiplantae</taxon>
        <taxon>Streptophyta</taxon>
        <taxon>Embryophyta</taxon>
        <taxon>Tracheophyta</taxon>
        <taxon>Spermatophyta</taxon>
        <taxon>Magnoliopsida</taxon>
        <taxon>Liliopsida</taxon>
        <taxon>Poales</taxon>
        <taxon>Poaceae</taxon>
        <taxon>PACMAD clade</taxon>
        <taxon>Panicoideae</taxon>
        <taxon>Panicodae</taxon>
        <taxon>Paniceae</taxon>
        <taxon>Melinidinae</taxon>
        <taxon>Urochloa</taxon>
    </lineage>
</organism>
<name>A0ABC8VKC8_9POAL</name>
<evidence type="ECO:0000256" key="12">
    <source>
        <dbReference type="SAM" id="MobiDB-lite"/>
    </source>
</evidence>
<evidence type="ECO:0000256" key="2">
    <source>
        <dbReference type="ARBA" id="ARBA00004906"/>
    </source>
</evidence>
<reference evidence="14" key="1">
    <citation type="submission" date="2024-10" db="EMBL/GenBank/DDBJ databases">
        <authorList>
            <person name="Ryan C."/>
        </authorList>
    </citation>
    <scope>NUCLEOTIDE SEQUENCE [LARGE SCALE GENOMIC DNA]</scope>
</reference>
<evidence type="ECO:0000313" key="14">
    <source>
        <dbReference type="EMBL" id="CAL4892343.1"/>
    </source>
</evidence>
<dbReference type="PANTHER" id="PTHR46632">
    <property type="entry name" value="E3 UBIQUITIN-PROTEIN LIGASE SINA-LIKE 4"/>
    <property type="match status" value="1"/>
</dbReference>
<dbReference type="GO" id="GO:0061630">
    <property type="term" value="F:ubiquitin protein ligase activity"/>
    <property type="evidence" value="ECO:0007669"/>
    <property type="project" value="UniProtKB-EC"/>
</dbReference>
<proteinExistence type="inferred from homology"/>
<dbReference type="EMBL" id="OZ075120">
    <property type="protein sequence ID" value="CAL4892343.1"/>
    <property type="molecule type" value="Genomic_DNA"/>
</dbReference>
<accession>A0ABC8VKC8</accession>
<comment type="catalytic activity">
    <reaction evidence="1">
        <text>S-ubiquitinyl-[E2 ubiquitin-conjugating enzyme]-L-cysteine + [acceptor protein]-L-lysine = [E2 ubiquitin-conjugating enzyme]-L-cysteine + N(6)-ubiquitinyl-[acceptor protein]-L-lysine.</text>
        <dbReference type="EC" id="2.3.2.27"/>
    </reaction>
</comment>
<feature type="region of interest" description="Disordered" evidence="12">
    <location>
        <begin position="1"/>
        <end position="62"/>
    </location>
</feature>
<gene>
    <name evidence="14" type="ORF">URODEC1_LOCUS4232</name>
</gene>
<dbReference type="PROSITE" id="PS51081">
    <property type="entry name" value="ZF_SIAH"/>
    <property type="match status" value="1"/>
</dbReference>
<evidence type="ECO:0000256" key="11">
    <source>
        <dbReference type="PROSITE-ProRule" id="PRU00455"/>
    </source>
</evidence>
<comment type="pathway">
    <text evidence="2">Protein modification; protein ubiquitination.</text>
</comment>
<dbReference type="CDD" id="cd16571">
    <property type="entry name" value="RING-HC_SIAHs"/>
    <property type="match status" value="1"/>
</dbReference>
<dbReference type="GO" id="GO:0008270">
    <property type="term" value="F:zinc ion binding"/>
    <property type="evidence" value="ECO:0007669"/>
    <property type="project" value="UniProtKB-KW"/>
</dbReference>
<feature type="domain" description="SIAH-type" evidence="13">
    <location>
        <begin position="153"/>
        <end position="211"/>
    </location>
</feature>
<sequence>MAKFSFDDGDDDPPAPASGGEKRKREDGLAEAAAGGGPLKARISAAQGGEPEGSAVVGAERAEGSGRKAAVETVVGVENDGISVRIDPDVLDCSICFEPLRPPLYQLVSVFFQCQNGHVACFSCWSRLTNKCHICSHEANFARNIALEKVVESVKSSCSYAKWGCSKLVSYSLRNAHEESCLFAPSLCPIPGCGYRVFAGWWSGHFLTNHNNTDSLRFSYGQCFEVSLEMSVPFLVLLAEDDHLFLLLNKNVMPFGHAISVCCLRTGNLNWKFIYEMRAASKTNTENSLQLKAGVTNIREWQGLHPTEAFLLVPYVFCKSNKLTLNVCIERFADLTVNM</sequence>
<evidence type="ECO:0000313" key="15">
    <source>
        <dbReference type="Proteomes" id="UP001497457"/>
    </source>
</evidence>
<dbReference type="InterPro" id="IPR044286">
    <property type="entry name" value="SINL_plant"/>
</dbReference>
<keyword evidence="8" id="KW-0833">Ubl conjugation pathway</keyword>
<dbReference type="SUPFAM" id="SSF49599">
    <property type="entry name" value="TRAF domain-like"/>
    <property type="match status" value="1"/>
</dbReference>
<evidence type="ECO:0000256" key="6">
    <source>
        <dbReference type="ARBA" id="ARBA00022723"/>
    </source>
</evidence>
<dbReference type="InterPro" id="IPR049548">
    <property type="entry name" value="Sina-like_RING"/>
</dbReference>
<dbReference type="Proteomes" id="UP001497457">
    <property type="component" value="Chromosome 10rd"/>
</dbReference>
<comment type="similarity">
    <text evidence="3">Belongs to the SINA (Seven in absentia) family.</text>
</comment>
<evidence type="ECO:0000256" key="10">
    <source>
        <dbReference type="ARBA" id="ARBA00024004"/>
    </source>
</evidence>
<evidence type="ECO:0000256" key="3">
    <source>
        <dbReference type="ARBA" id="ARBA00009119"/>
    </source>
</evidence>
<evidence type="ECO:0000256" key="4">
    <source>
        <dbReference type="ARBA" id="ARBA00012483"/>
    </source>
</evidence>
<dbReference type="EC" id="2.3.2.27" evidence="4"/>
<evidence type="ECO:0000256" key="9">
    <source>
        <dbReference type="ARBA" id="ARBA00022833"/>
    </source>
</evidence>
<comment type="function">
    <text evidence="10">E3 ubiquitin-protein ligase that mediates ubiquitination and subsequent proteasomal degradation of target proteins. E3 ubiquitin ligases accept ubiquitin from an E2 ubiquitin-conjugating enzyme in the form of a thioester and then directly transfers the ubiquitin to targeted substrates. It probably triggers the ubiquitin-mediated degradation of different substrates.</text>
</comment>
<keyword evidence="5" id="KW-0808">Transferase</keyword>
<evidence type="ECO:0000259" key="13">
    <source>
        <dbReference type="PROSITE" id="PS51081"/>
    </source>
</evidence>
<dbReference type="Pfam" id="PF21361">
    <property type="entry name" value="Sina_ZnF"/>
    <property type="match status" value="1"/>
</dbReference>
<evidence type="ECO:0000256" key="8">
    <source>
        <dbReference type="ARBA" id="ARBA00022786"/>
    </source>
</evidence>